<evidence type="ECO:0000256" key="3">
    <source>
        <dbReference type="ARBA" id="ARBA00022840"/>
    </source>
</evidence>
<name>T0Y2R8_9ZZZZ</name>
<dbReference type="InterPro" id="IPR049961">
    <property type="entry name" value="ThiI_N"/>
</dbReference>
<accession>T0Y2R8</accession>
<dbReference type="PANTHER" id="PTHR43209:SF1">
    <property type="entry name" value="TRNA SULFURTRANSFERASE"/>
    <property type="match status" value="1"/>
</dbReference>
<sequence length="349" mass="38538">LGNVKAALKGEKYSDIKNEYDRFVIYTSKGTDVRGIEEKLSKVPGISNLAHGTIARNDINDIIEKAKSLNRDRKSVRIEAHRSHKIAAFNSRDVISGFIKAKDLGFNLDMASGDIIYVNVTKDHSMVYMDKIKGIGGLPVGASGKAVVLLSGGIDSPVASYYAMKRGLEPIYLHFHTFPNNKAALQSKIPRIISVLSKFYPNSRAYYAPAHIFQAAIAGAPTKYELVLFKKFMYRMAERIAKDEGAKVIVTGESLGQVASQTVENLTSSQQGINTLIVRPLIGMNKEEIIGKAIGIGTYELSIQEYRDVCSIKIRNPATKTKSASIERLYNSYYLADALEKTYTKLSRA</sequence>
<dbReference type="InterPro" id="IPR014729">
    <property type="entry name" value="Rossmann-like_a/b/a_fold"/>
</dbReference>
<dbReference type="Gene3D" id="3.30.2130.30">
    <property type="match status" value="1"/>
</dbReference>
<keyword evidence="3" id="KW-0067">ATP-binding</keyword>
<dbReference type="GO" id="GO:0002937">
    <property type="term" value="P:tRNA 4-thiouridine biosynthesis"/>
    <property type="evidence" value="ECO:0007669"/>
    <property type="project" value="TreeGrafter"/>
</dbReference>
<reference evidence="5" key="1">
    <citation type="submission" date="2013-08" db="EMBL/GenBank/DDBJ databases">
        <authorList>
            <person name="Mendez C."/>
            <person name="Richter M."/>
            <person name="Ferrer M."/>
            <person name="Sanchez J."/>
        </authorList>
    </citation>
    <scope>NUCLEOTIDE SEQUENCE</scope>
</reference>
<evidence type="ECO:0000259" key="4">
    <source>
        <dbReference type="Pfam" id="PF02568"/>
    </source>
</evidence>
<dbReference type="Pfam" id="PF02568">
    <property type="entry name" value="ThiI"/>
    <property type="match status" value="1"/>
</dbReference>
<dbReference type="HAMAP" id="MF_00021">
    <property type="entry name" value="ThiI"/>
    <property type="match status" value="1"/>
</dbReference>
<dbReference type="CDD" id="cd01712">
    <property type="entry name" value="PPase_ThiI"/>
    <property type="match status" value="1"/>
</dbReference>
<dbReference type="GO" id="GO:0016783">
    <property type="term" value="F:sulfurtransferase activity"/>
    <property type="evidence" value="ECO:0007669"/>
    <property type="project" value="InterPro"/>
</dbReference>
<dbReference type="PANTHER" id="PTHR43209">
    <property type="entry name" value="TRNA SULFURTRANSFERASE"/>
    <property type="match status" value="1"/>
</dbReference>
<reference evidence="5" key="2">
    <citation type="journal article" date="2014" name="ISME J.">
        <title>Microbial stratification in low pH oxic and suboxic macroscopic growths along an acid mine drainage.</title>
        <authorList>
            <person name="Mendez-Garcia C."/>
            <person name="Mesa V."/>
            <person name="Sprenger R.R."/>
            <person name="Richter M."/>
            <person name="Diez M.S."/>
            <person name="Solano J."/>
            <person name="Bargiela R."/>
            <person name="Golyshina O.V."/>
            <person name="Manteca A."/>
            <person name="Ramos J.L."/>
            <person name="Gallego J.R."/>
            <person name="Llorente I."/>
            <person name="Martins Dos Santos V.A."/>
            <person name="Jensen O.N."/>
            <person name="Pelaez A.I."/>
            <person name="Sanchez J."/>
            <person name="Ferrer M."/>
        </authorList>
    </citation>
    <scope>NUCLEOTIDE SEQUENCE</scope>
</reference>
<dbReference type="GO" id="GO:0005829">
    <property type="term" value="C:cytosol"/>
    <property type="evidence" value="ECO:0007669"/>
    <property type="project" value="TreeGrafter"/>
</dbReference>
<protein>
    <submittedName>
        <fullName evidence="5">Thiamine biosynthesis protein</fullName>
    </submittedName>
</protein>
<organism evidence="5">
    <name type="scientific">mine drainage metagenome</name>
    <dbReference type="NCBI Taxonomy" id="410659"/>
    <lineage>
        <taxon>unclassified sequences</taxon>
        <taxon>metagenomes</taxon>
        <taxon>ecological metagenomes</taxon>
    </lineage>
</organism>
<dbReference type="GO" id="GO:0005524">
    <property type="term" value="F:ATP binding"/>
    <property type="evidence" value="ECO:0007669"/>
    <property type="project" value="UniProtKB-KW"/>
</dbReference>
<proteinExistence type="inferred from homology"/>
<evidence type="ECO:0000256" key="2">
    <source>
        <dbReference type="ARBA" id="ARBA00022741"/>
    </source>
</evidence>
<dbReference type="InterPro" id="IPR003720">
    <property type="entry name" value="tRNA_STrfase"/>
</dbReference>
<comment type="subcellular location">
    <subcellularLocation>
        <location evidence="1">Cytoplasm</location>
    </subcellularLocation>
</comment>
<dbReference type="InterPro" id="IPR020536">
    <property type="entry name" value="ThiI_AANH"/>
</dbReference>
<dbReference type="SUPFAM" id="SSF52402">
    <property type="entry name" value="Adenine nucleotide alpha hydrolases-like"/>
    <property type="match status" value="1"/>
</dbReference>
<dbReference type="NCBIfam" id="TIGR00342">
    <property type="entry name" value="tRNA uracil 4-sulfurtransferase ThiI"/>
    <property type="match status" value="1"/>
</dbReference>
<evidence type="ECO:0000256" key="1">
    <source>
        <dbReference type="ARBA" id="ARBA00004496"/>
    </source>
</evidence>
<comment type="caution">
    <text evidence="5">The sequence shown here is derived from an EMBL/GenBank/DDBJ whole genome shotgun (WGS) entry which is preliminary data.</text>
</comment>
<keyword evidence="2" id="KW-0547">Nucleotide-binding</keyword>
<feature type="non-terminal residue" evidence="5">
    <location>
        <position position="1"/>
    </location>
</feature>
<gene>
    <name evidence="5" type="ORF">B2A_14493</name>
</gene>
<dbReference type="InterPro" id="IPR050102">
    <property type="entry name" value="tRNA_sulfurtransferase_ThiI"/>
</dbReference>
<dbReference type="GO" id="GO:0052837">
    <property type="term" value="P:thiazole biosynthetic process"/>
    <property type="evidence" value="ECO:0007669"/>
    <property type="project" value="TreeGrafter"/>
</dbReference>
<dbReference type="GO" id="GO:0004810">
    <property type="term" value="F:CCA tRNA nucleotidyltransferase activity"/>
    <property type="evidence" value="ECO:0007669"/>
    <property type="project" value="InterPro"/>
</dbReference>
<dbReference type="Gene3D" id="3.40.50.620">
    <property type="entry name" value="HUPs"/>
    <property type="match status" value="1"/>
</dbReference>
<evidence type="ECO:0000313" key="5">
    <source>
        <dbReference type="EMBL" id="EQD29391.1"/>
    </source>
</evidence>
<dbReference type="EMBL" id="AUZZ01010530">
    <property type="protein sequence ID" value="EQD29391.1"/>
    <property type="molecule type" value="Genomic_DNA"/>
</dbReference>
<dbReference type="SUPFAM" id="SSF143437">
    <property type="entry name" value="THUMP domain-like"/>
    <property type="match status" value="1"/>
</dbReference>
<dbReference type="AlphaFoldDB" id="T0Y2R8"/>
<feature type="domain" description="Thil AANH" evidence="4">
    <location>
        <begin position="141"/>
        <end position="332"/>
    </location>
</feature>